<gene>
    <name evidence="1" type="ORF">L6164_029399</name>
</gene>
<reference evidence="1 2" key="1">
    <citation type="journal article" date="2022" name="DNA Res.">
        <title>Chromosomal-level genome assembly of the orchid tree Bauhinia variegata (Leguminosae; Cercidoideae) supports the allotetraploid origin hypothesis of Bauhinia.</title>
        <authorList>
            <person name="Zhong Y."/>
            <person name="Chen Y."/>
            <person name="Zheng D."/>
            <person name="Pang J."/>
            <person name="Liu Y."/>
            <person name="Luo S."/>
            <person name="Meng S."/>
            <person name="Qian L."/>
            <person name="Wei D."/>
            <person name="Dai S."/>
            <person name="Zhou R."/>
        </authorList>
    </citation>
    <scope>NUCLEOTIDE SEQUENCE [LARGE SCALE GENOMIC DNA]</scope>
    <source>
        <strain evidence="1">BV-YZ2020</strain>
    </source>
</reference>
<evidence type="ECO:0000313" key="2">
    <source>
        <dbReference type="Proteomes" id="UP000828941"/>
    </source>
</evidence>
<dbReference type="EMBL" id="CM039437">
    <property type="protein sequence ID" value="KAI4306090.1"/>
    <property type="molecule type" value="Genomic_DNA"/>
</dbReference>
<protein>
    <submittedName>
        <fullName evidence="1">Uncharacterized protein</fullName>
    </submittedName>
</protein>
<comment type="caution">
    <text evidence="1">The sequence shown here is derived from an EMBL/GenBank/DDBJ whole genome shotgun (WGS) entry which is preliminary data.</text>
</comment>
<proteinExistence type="predicted"/>
<sequence>MVPYGLFGKSTTTQKLVGILERMLIQLESCQVWEKVEERNTERKKMQRACYFFFPSPAPAVVPPRMPPMSSVPSDQQNQQYAPRPSQQQWMTMQSRHQQQEPPPAGWAPQSFPPPLAVHMLQPLAQQYATGQNASSGDVRLLWIGDLQPWMDENYLINCCAHTGEVISVKVIRNKQTGMPEGYGFVEFRTRAAAETMLQTYNGTLMPNSDQNFRLNWAIHGPGEKRQDDSQDYTIFVGDLAADGQRAMDLLDLGMKVNNFVH</sequence>
<dbReference type="Proteomes" id="UP000828941">
    <property type="component" value="Chromosome 12"/>
</dbReference>
<name>A0ACB9L995_BAUVA</name>
<evidence type="ECO:0000313" key="1">
    <source>
        <dbReference type="EMBL" id="KAI4306090.1"/>
    </source>
</evidence>
<accession>A0ACB9L995</accession>
<organism evidence="1 2">
    <name type="scientific">Bauhinia variegata</name>
    <name type="common">Purple orchid tree</name>
    <name type="synonym">Phanera variegata</name>
    <dbReference type="NCBI Taxonomy" id="167791"/>
    <lineage>
        <taxon>Eukaryota</taxon>
        <taxon>Viridiplantae</taxon>
        <taxon>Streptophyta</taxon>
        <taxon>Embryophyta</taxon>
        <taxon>Tracheophyta</taxon>
        <taxon>Spermatophyta</taxon>
        <taxon>Magnoliopsida</taxon>
        <taxon>eudicotyledons</taxon>
        <taxon>Gunneridae</taxon>
        <taxon>Pentapetalae</taxon>
        <taxon>rosids</taxon>
        <taxon>fabids</taxon>
        <taxon>Fabales</taxon>
        <taxon>Fabaceae</taxon>
        <taxon>Cercidoideae</taxon>
        <taxon>Cercideae</taxon>
        <taxon>Bauhiniinae</taxon>
        <taxon>Bauhinia</taxon>
    </lineage>
</organism>
<keyword evidence="2" id="KW-1185">Reference proteome</keyword>